<feature type="compositionally biased region" description="Acidic residues" evidence="1">
    <location>
        <begin position="16"/>
        <end position="31"/>
    </location>
</feature>
<keyword evidence="3" id="KW-1185">Reference proteome</keyword>
<evidence type="ECO:0000256" key="1">
    <source>
        <dbReference type="SAM" id="MobiDB-lite"/>
    </source>
</evidence>
<reference evidence="2" key="2">
    <citation type="submission" date="2025-09" db="UniProtKB">
        <authorList>
            <consortium name="Ensembl"/>
        </authorList>
    </citation>
    <scope>IDENTIFICATION</scope>
</reference>
<dbReference type="Proteomes" id="UP000472273">
    <property type="component" value="Unplaced"/>
</dbReference>
<accession>A0A670ZP63</accession>
<organism evidence="2 3">
    <name type="scientific">Pseudonaja textilis</name>
    <name type="common">Eastern brown snake</name>
    <dbReference type="NCBI Taxonomy" id="8673"/>
    <lineage>
        <taxon>Eukaryota</taxon>
        <taxon>Metazoa</taxon>
        <taxon>Chordata</taxon>
        <taxon>Craniata</taxon>
        <taxon>Vertebrata</taxon>
        <taxon>Euteleostomi</taxon>
        <taxon>Lepidosauria</taxon>
        <taxon>Squamata</taxon>
        <taxon>Bifurcata</taxon>
        <taxon>Unidentata</taxon>
        <taxon>Episquamata</taxon>
        <taxon>Toxicofera</taxon>
        <taxon>Serpentes</taxon>
        <taxon>Colubroidea</taxon>
        <taxon>Elapidae</taxon>
        <taxon>Hydrophiinae</taxon>
        <taxon>Pseudonaja</taxon>
    </lineage>
</organism>
<dbReference type="Ensembl" id="ENSPTXT00000025318.1">
    <property type="protein sequence ID" value="ENSPTXP00000024559.1"/>
    <property type="gene ID" value="ENSPTXG00000017103.1"/>
</dbReference>
<protein>
    <submittedName>
        <fullName evidence="2">Uncharacterized protein</fullName>
    </submittedName>
</protein>
<feature type="region of interest" description="Disordered" evidence="1">
    <location>
        <begin position="1"/>
        <end position="52"/>
    </location>
</feature>
<proteinExistence type="predicted"/>
<dbReference type="AlphaFoldDB" id="A0A670ZP63"/>
<evidence type="ECO:0000313" key="3">
    <source>
        <dbReference type="Proteomes" id="UP000472273"/>
    </source>
</evidence>
<reference evidence="2" key="1">
    <citation type="submission" date="2025-08" db="UniProtKB">
        <authorList>
            <consortium name="Ensembl"/>
        </authorList>
    </citation>
    <scope>IDENTIFICATION</scope>
</reference>
<feature type="compositionally biased region" description="Basic and acidic residues" evidence="1">
    <location>
        <begin position="43"/>
        <end position="52"/>
    </location>
</feature>
<name>A0A670ZP63_PSETE</name>
<sequence>MLDQPLPAEQSTQEEVSSEEEDEEMPEDTEELDHYEMKEEEPVEGKKAEDDGIGKENLAILEKIKKNQRQDYLNVRVAWGGEGGKGGIIEGRGK</sequence>
<dbReference type="GeneTree" id="ENSGT00940000160166"/>
<dbReference type="OMA" id="NEVGWAL"/>
<evidence type="ECO:0000313" key="2">
    <source>
        <dbReference type="Ensembl" id="ENSPTXP00000024559.1"/>
    </source>
</evidence>